<dbReference type="PANTHER" id="PTHR45589">
    <property type="entry name" value="WD REPEAT DOMAIN 62, ISOFORM G"/>
    <property type="match status" value="1"/>
</dbReference>
<dbReference type="EMBL" id="KZ678133">
    <property type="protein sequence ID" value="PSN68980.1"/>
    <property type="molecule type" value="Genomic_DNA"/>
</dbReference>
<feature type="compositionally biased region" description="Basic and acidic residues" evidence="2">
    <location>
        <begin position="1033"/>
        <end position="1051"/>
    </location>
</feature>
<dbReference type="Gene3D" id="2.130.10.10">
    <property type="entry name" value="YVTN repeat-like/Quinoprotein amine dehydrogenase"/>
    <property type="match status" value="3"/>
</dbReference>
<feature type="region of interest" description="Disordered" evidence="2">
    <location>
        <begin position="99"/>
        <end position="150"/>
    </location>
</feature>
<feature type="repeat" description="WD" evidence="1">
    <location>
        <begin position="203"/>
        <end position="246"/>
    </location>
</feature>
<dbReference type="PANTHER" id="PTHR45589:SF1">
    <property type="entry name" value="WD REPEAT DOMAIN 62, ISOFORM G"/>
    <property type="match status" value="1"/>
</dbReference>
<dbReference type="InterPro" id="IPR052779">
    <property type="entry name" value="WDR62"/>
</dbReference>
<dbReference type="PROSITE" id="PS50082">
    <property type="entry name" value="WD_REPEATS_2"/>
    <property type="match status" value="2"/>
</dbReference>
<evidence type="ECO:0000313" key="4">
    <source>
        <dbReference type="Proteomes" id="UP000240883"/>
    </source>
</evidence>
<evidence type="ECO:0000313" key="3">
    <source>
        <dbReference type="EMBL" id="PSN68980.1"/>
    </source>
</evidence>
<dbReference type="OrthoDB" id="6252103at2759"/>
<accession>A0A2T2NUA5</accession>
<gene>
    <name evidence="3" type="ORF">BS50DRAFT_572166</name>
</gene>
<feature type="compositionally biased region" description="Polar residues" evidence="2">
    <location>
        <begin position="874"/>
        <end position="890"/>
    </location>
</feature>
<feature type="repeat" description="WD" evidence="1">
    <location>
        <begin position="603"/>
        <end position="633"/>
    </location>
</feature>
<dbReference type="AlphaFoldDB" id="A0A2T2NUA5"/>
<keyword evidence="4" id="KW-1185">Reference proteome</keyword>
<reference evidence="3 4" key="1">
    <citation type="journal article" date="2018" name="Front. Microbiol.">
        <title>Genome-Wide Analysis of Corynespora cassiicola Leaf Fall Disease Putative Effectors.</title>
        <authorList>
            <person name="Lopez D."/>
            <person name="Ribeiro S."/>
            <person name="Label P."/>
            <person name="Fumanal B."/>
            <person name="Venisse J.S."/>
            <person name="Kohler A."/>
            <person name="de Oliveira R.R."/>
            <person name="Labutti K."/>
            <person name="Lipzen A."/>
            <person name="Lail K."/>
            <person name="Bauer D."/>
            <person name="Ohm R.A."/>
            <person name="Barry K.W."/>
            <person name="Spatafora J."/>
            <person name="Grigoriev I.V."/>
            <person name="Martin F.M."/>
            <person name="Pujade-Renaud V."/>
        </authorList>
    </citation>
    <scope>NUCLEOTIDE SEQUENCE [LARGE SCALE GENOMIC DNA]</scope>
    <source>
        <strain evidence="3 4">Philippines</strain>
    </source>
</reference>
<sequence>MALTPSNPRMMSPAWGASIKLTPSPSPFLKSTPLRSPVKQSRAEASLALKQVIGTTTNSANAFDSLPDGRSFAYTTGAATVLATVDDDQHISQRFYRARPTTNPINPSASVYGGPSTPTQNESRNRTGVSLREASPLASPANDWADSPSTKSWSARERIKAATCVSFSPDGKYLAVGETGYKPRVLIFSTASDAPSDTPLTALSDHTFGVRCVAFSPDSQYLASLGSSNDGFLYIWSINTRNGSATLHASNKCTSNINKIAWMGNSLITVGTRHVKVWRVEEQASTPRLTKVRQSDVSFLSSGTHRALPGRNCLLESLLEANFTSVVAVSSCKAIVSSDRGDVCLIDDADGTQRFSKVADAGFAVSSMAVDAKDRLHLAGSQGGLKTLKIKDAIETVTPPPSPARMDTPTITLTTESNQIAAIAALADYMVTVDSQHSIRLSHLCASDDESMVGDVVEMLPAHRDSVLGVGALQKPNIAEASFFTWSAGGSILFWGEGGSCKGSLQVVLEQMEGPDPDCNELKTVTVSADGGWLVTGDKYGILRILDFETGTSTFDFKAHANEITSITIFEGKDGAYIASAARDRCVQIFSRKGDNWDLMQTLDEHVGAVNGILFSRNGSRLVSSSSDRTLVVREFVTRHEDGETFSAFVILRTVVLKSTPVSMTWDVDQDEVLLVSTIDRHVRKYDLRNGQSLCTFRACDVEGGDAVVLSSLAHIPRSWNSPLIAGVSSTDKSIRLYEESGTLVARDWGHTEGVTDIALIQASDVANGGSGDKSLITVAADGTIFVWALLLQSPNRQEMSKSMDLLAPSTPNQDLLASKPPLRRVLSQSELARFQRSPEEDSQTTPTGRRSPKLKKRLSKFSLAQTPKLDPSPISTSSRDLRATASSQGNSRKYRNRSPSPPSPKNSLKKRRSSVDIRVRSKPPANEFGSLGASTESLCRTLRAYRKRLANSSDTLNSELVREVERELALTARAVGESAKAKVDETVMAKLLDQYSERLVSILDEKIAASMALRVRQNSESGTSGGMASPAFDKEGEKVPDESTTTHDDAGADALVDGEDKAPSQ</sequence>
<protein>
    <submittedName>
        <fullName evidence="3">WD repeat protein-like protein</fullName>
    </submittedName>
</protein>
<evidence type="ECO:0000256" key="1">
    <source>
        <dbReference type="PROSITE-ProRule" id="PRU00221"/>
    </source>
</evidence>
<feature type="region of interest" description="Disordered" evidence="2">
    <location>
        <begin position="831"/>
        <end position="916"/>
    </location>
</feature>
<keyword evidence="1" id="KW-0853">WD repeat</keyword>
<feature type="compositionally biased region" description="Basic residues" evidence="2">
    <location>
        <begin position="851"/>
        <end position="860"/>
    </location>
</feature>
<dbReference type="SMART" id="SM00320">
    <property type="entry name" value="WD40"/>
    <property type="match status" value="9"/>
</dbReference>
<dbReference type="InterPro" id="IPR036322">
    <property type="entry name" value="WD40_repeat_dom_sf"/>
</dbReference>
<dbReference type="Pfam" id="PF00400">
    <property type="entry name" value="WD40"/>
    <property type="match status" value="3"/>
</dbReference>
<dbReference type="SUPFAM" id="SSF50978">
    <property type="entry name" value="WD40 repeat-like"/>
    <property type="match status" value="2"/>
</dbReference>
<dbReference type="STRING" id="1448308.A0A2T2NUA5"/>
<dbReference type="InterPro" id="IPR015943">
    <property type="entry name" value="WD40/YVTN_repeat-like_dom_sf"/>
</dbReference>
<feature type="compositionally biased region" description="Polar residues" evidence="2">
    <location>
        <begin position="100"/>
        <end position="109"/>
    </location>
</feature>
<dbReference type="InterPro" id="IPR001680">
    <property type="entry name" value="WD40_rpt"/>
</dbReference>
<proteinExistence type="predicted"/>
<evidence type="ECO:0000256" key="2">
    <source>
        <dbReference type="SAM" id="MobiDB-lite"/>
    </source>
</evidence>
<feature type="region of interest" description="Disordered" evidence="2">
    <location>
        <begin position="1016"/>
        <end position="1066"/>
    </location>
</feature>
<name>A0A2T2NUA5_CORCC</name>
<dbReference type="Proteomes" id="UP000240883">
    <property type="component" value="Unassembled WGS sequence"/>
</dbReference>
<organism evidence="3 4">
    <name type="scientific">Corynespora cassiicola Philippines</name>
    <dbReference type="NCBI Taxonomy" id="1448308"/>
    <lineage>
        <taxon>Eukaryota</taxon>
        <taxon>Fungi</taxon>
        <taxon>Dikarya</taxon>
        <taxon>Ascomycota</taxon>
        <taxon>Pezizomycotina</taxon>
        <taxon>Dothideomycetes</taxon>
        <taxon>Pleosporomycetidae</taxon>
        <taxon>Pleosporales</taxon>
        <taxon>Corynesporascaceae</taxon>
        <taxon>Corynespora</taxon>
    </lineage>
</organism>
<feature type="compositionally biased region" description="Polar residues" evidence="2">
    <location>
        <begin position="116"/>
        <end position="128"/>
    </location>
</feature>